<dbReference type="PROSITE" id="PS51804">
    <property type="entry name" value="ZF_C2HC_LYAR"/>
    <property type="match status" value="2"/>
</dbReference>
<dbReference type="PANTHER" id="PTHR13100:SF10">
    <property type="entry name" value="CELL GROWTH-REGULATING NUCLEOLAR PROTEIN"/>
    <property type="match status" value="1"/>
</dbReference>
<dbReference type="GO" id="GO:0000122">
    <property type="term" value="P:negative regulation of transcription by RNA polymerase II"/>
    <property type="evidence" value="ECO:0007669"/>
    <property type="project" value="TreeGrafter"/>
</dbReference>
<dbReference type="SUPFAM" id="SSF57667">
    <property type="entry name" value="beta-beta-alpha zinc fingers"/>
    <property type="match status" value="3"/>
</dbReference>
<dbReference type="GO" id="GO:0005730">
    <property type="term" value="C:nucleolus"/>
    <property type="evidence" value="ECO:0007669"/>
    <property type="project" value="TreeGrafter"/>
</dbReference>
<sequence length="310" mass="34853">MVWFQCEECGESLKKPKLPNHFRICRATKFSCIDCGEAFGQDSVQDHTQCLTEAEKYGPKGQGKAPNGTTPKANKDAKKQLDIDINVGLSERPPWFCSLCNTKATSKQTLLLHADGKKHRAKARAFHAARQQPKQIEECAPDSNVPSEIAVQGTLPNGKHLEEQNFRDTFKADNEPTNLEVENGKLLLKKRKLDEGNSTIQVVGAKVEETESQLKKVKHDLPGGEYVVESGHTVEDHKKIKWKKLIKMILRSNPDGVLRMRKLKKLVLKSLQESGITEDEAQLSDTIEQKINSSSRFRIDGKYIHLMAKD</sequence>
<dbReference type="InterPro" id="IPR036236">
    <property type="entry name" value="Znf_C2H2_sf"/>
</dbReference>
<keyword evidence="5" id="KW-0862">Zinc</keyword>
<dbReference type="Pfam" id="PF08790">
    <property type="entry name" value="zf-LYAR"/>
    <property type="match status" value="1"/>
</dbReference>
<dbReference type="InterPro" id="IPR014898">
    <property type="entry name" value="Znf_C2H2_LYAR"/>
</dbReference>
<evidence type="ECO:0000256" key="5">
    <source>
        <dbReference type="ARBA" id="ARBA00022833"/>
    </source>
</evidence>
<evidence type="ECO:0000256" key="4">
    <source>
        <dbReference type="ARBA" id="ARBA00022771"/>
    </source>
</evidence>
<evidence type="ECO:0000259" key="9">
    <source>
        <dbReference type="SMART" id="SM00451"/>
    </source>
</evidence>
<keyword evidence="4 7" id="KW-0863">Zinc-finger</keyword>
<feature type="domain" description="U1-type" evidence="9">
    <location>
        <begin position="92"/>
        <end position="126"/>
    </location>
</feature>
<dbReference type="SMART" id="SM00451">
    <property type="entry name" value="ZnF_U1"/>
    <property type="match status" value="1"/>
</dbReference>
<dbReference type="Pfam" id="PF25879">
    <property type="entry name" value="WHD_LYAR"/>
    <property type="match status" value="1"/>
</dbReference>
<dbReference type="Gene3D" id="3.30.1490.490">
    <property type="match status" value="1"/>
</dbReference>
<comment type="subcellular location">
    <subcellularLocation>
        <location evidence="1">Nucleus</location>
    </subcellularLocation>
</comment>
<dbReference type="PANTHER" id="PTHR13100">
    <property type="entry name" value="CELL GROWTH-REGULATING NUCLEOLAR PROTEIN LYAR"/>
    <property type="match status" value="1"/>
</dbReference>
<dbReference type="Pfam" id="PF12874">
    <property type="entry name" value="zf-met"/>
    <property type="match status" value="1"/>
</dbReference>
<evidence type="ECO:0000313" key="10">
    <source>
        <dbReference type="EMBL" id="MBW85572.1"/>
    </source>
</evidence>
<proteinExistence type="predicted"/>
<evidence type="ECO:0000256" key="7">
    <source>
        <dbReference type="PROSITE-ProRule" id="PRU01145"/>
    </source>
</evidence>
<dbReference type="InterPro" id="IPR039999">
    <property type="entry name" value="LYAR"/>
</dbReference>
<dbReference type="Gene3D" id="3.30.160.60">
    <property type="entry name" value="Classic Zinc Finger"/>
    <property type="match status" value="1"/>
</dbReference>
<evidence type="ECO:0000256" key="2">
    <source>
        <dbReference type="ARBA" id="ARBA00022723"/>
    </source>
</evidence>
<keyword evidence="6" id="KW-0539">Nucleus</keyword>
<reference evidence="10" key="1">
    <citation type="submission" date="2018-02" db="EMBL/GenBank/DDBJ databases">
        <title>Rhizophora mucronata_Transcriptome.</title>
        <authorList>
            <person name="Meera S.P."/>
            <person name="Sreeshan A."/>
            <person name="Augustine A."/>
        </authorList>
    </citation>
    <scope>NUCLEOTIDE SEQUENCE</scope>
    <source>
        <tissue evidence="10">Leaf</tissue>
    </source>
</reference>
<dbReference type="InterPro" id="IPR058719">
    <property type="entry name" value="WHD_LYAR"/>
</dbReference>
<dbReference type="GO" id="GO:0003677">
    <property type="term" value="F:DNA binding"/>
    <property type="evidence" value="ECO:0007669"/>
    <property type="project" value="InterPro"/>
</dbReference>
<dbReference type="GO" id="GO:0006364">
    <property type="term" value="P:rRNA processing"/>
    <property type="evidence" value="ECO:0007669"/>
    <property type="project" value="TreeGrafter"/>
</dbReference>
<evidence type="ECO:0000256" key="1">
    <source>
        <dbReference type="ARBA" id="ARBA00004123"/>
    </source>
</evidence>
<accession>A0A2P2IWI5</accession>
<name>A0A2P2IWI5_RHIMU</name>
<organism evidence="10">
    <name type="scientific">Rhizophora mucronata</name>
    <name type="common">Asiatic mangrove</name>
    <dbReference type="NCBI Taxonomy" id="61149"/>
    <lineage>
        <taxon>Eukaryota</taxon>
        <taxon>Viridiplantae</taxon>
        <taxon>Streptophyta</taxon>
        <taxon>Embryophyta</taxon>
        <taxon>Tracheophyta</taxon>
        <taxon>Spermatophyta</taxon>
        <taxon>Magnoliopsida</taxon>
        <taxon>eudicotyledons</taxon>
        <taxon>Gunneridae</taxon>
        <taxon>Pentapetalae</taxon>
        <taxon>rosids</taxon>
        <taxon>fabids</taxon>
        <taxon>Malpighiales</taxon>
        <taxon>Rhizophoraceae</taxon>
        <taxon>Rhizophora</taxon>
    </lineage>
</organism>
<evidence type="ECO:0000256" key="3">
    <source>
        <dbReference type="ARBA" id="ARBA00022737"/>
    </source>
</evidence>
<dbReference type="EMBL" id="GGEC01005089">
    <property type="protein sequence ID" value="MBW85572.1"/>
    <property type="molecule type" value="Transcribed_RNA"/>
</dbReference>
<feature type="region of interest" description="Disordered" evidence="8">
    <location>
        <begin position="56"/>
        <end position="77"/>
    </location>
</feature>
<dbReference type="FunFam" id="3.30.1490.490:FF:000001">
    <property type="entry name" value="cell growth-regulating nucleolar protein-like"/>
    <property type="match status" value="1"/>
</dbReference>
<dbReference type="InterPro" id="IPR003604">
    <property type="entry name" value="Matrin/U1-like-C_Znf_C2H2"/>
</dbReference>
<evidence type="ECO:0000256" key="6">
    <source>
        <dbReference type="ARBA" id="ARBA00023242"/>
    </source>
</evidence>
<dbReference type="FunFam" id="3.30.160.60:FF:001583">
    <property type="entry name" value="UBP1-associated proteins 1C"/>
    <property type="match status" value="1"/>
</dbReference>
<dbReference type="InterPro" id="IPR013087">
    <property type="entry name" value="Znf_C2H2_type"/>
</dbReference>
<dbReference type="AlphaFoldDB" id="A0A2P2IWI5"/>
<keyword evidence="3" id="KW-0677">Repeat</keyword>
<keyword evidence="2" id="KW-0479">Metal-binding</keyword>
<protein>
    <recommendedName>
        <fullName evidence="9">U1-type domain-containing protein</fullName>
    </recommendedName>
</protein>
<evidence type="ECO:0000256" key="8">
    <source>
        <dbReference type="SAM" id="MobiDB-lite"/>
    </source>
</evidence>
<dbReference type="GO" id="GO:0008270">
    <property type="term" value="F:zinc ion binding"/>
    <property type="evidence" value="ECO:0007669"/>
    <property type="project" value="UniProtKB-KW"/>
</dbReference>